<keyword evidence="4" id="KW-0575">Peroxidase</keyword>
<dbReference type="AlphaFoldDB" id="A0A1L2ZKE3"/>
<dbReference type="SUPFAM" id="SSF52833">
    <property type="entry name" value="Thioredoxin-like"/>
    <property type="match status" value="1"/>
</dbReference>
<keyword evidence="5" id="KW-0049">Antioxidant</keyword>
<keyword evidence="8" id="KW-0676">Redox-active center</keyword>
<evidence type="ECO:0000256" key="5">
    <source>
        <dbReference type="ARBA" id="ARBA00022862"/>
    </source>
</evidence>
<dbReference type="PIRSF" id="PIRSF000239">
    <property type="entry name" value="AHPC"/>
    <property type="match status" value="1"/>
</dbReference>
<evidence type="ECO:0000256" key="12">
    <source>
        <dbReference type="ARBA" id="ARBA00049091"/>
    </source>
</evidence>
<evidence type="ECO:0000256" key="2">
    <source>
        <dbReference type="ARBA" id="ARBA00011245"/>
    </source>
</evidence>
<dbReference type="EC" id="1.11.1.24" evidence="3"/>
<name>A0A1L2ZKE3_9MICC</name>
<comment type="catalytic activity">
    <reaction evidence="12">
        <text>a hydroperoxide + [thioredoxin]-dithiol = an alcohol + [thioredoxin]-disulfide + H2O</text>
        <dbReference type="Rhea" id="RHEA:62620"/>
        <dbReference type="Rhea" id="RHEA-COMP:10698"/>
        <dbReference type="Rhea" id="RHEA-COMP:10700"/>
        <dbReference type="ChEBI" id="CHEBI:15377"/>
        <dbReference type="ChEBI" id="CHEBI:29950"/>
        <dbReference type="ChEBI" id="CHEBI:30879"/>
        <dbReference type="ChEBI" id="CHEBI:35924"/>
        <dbReference type="ChEBI" id="CHEBI:50058"/>
        <dbReference type="EC" id="1.11.1.24"/>
    </reaction>
</comment>
<dbReference type="Proteomes" id="UP000183530">
    <property type="component" value="Chromosome"/>
</dbReference>
<dbReference type="PROSITE" id="PS51352">
    <property type="entry name" value="THIOREDOXIN_2"/>
    <property type="match status" value="1"/>
</dbReference>
<dbReference type="GO" id="GO:0008379">
    <property type="term" value="F:thioredoxin peroxidase activity"/>
    <property type="evidence" value="ECO:0007669"/>
    <property type="project" value="TreeGrafter"/>
</dbReference>
<dbReference type="GO" id="GO:0045454">
    <property type="term" value="P:cell redox homeostasis"/>
    <property type="evidence" value="ECO:0007669"/>
    <property type="project" value="TreeGrafter"/>
</dbReference>
<evidence type="ECO:0000256" key="1">
    <source>
        <dbReference type="ARBA" id="ARBA00003330"/>
    </source>
</evidence>
<dbReference type="InterPro" id="IPR013766">
    <property type="entry name" value="Thioredoxin_domain"/>
</dbReference>
<proteinExistence type="inferred from homology"/>
<feature type="domain" description="Thioredoxin" evidence="14">
    <location>
        <begin position="13"/>
        <end position="165"/>
    </location>
</feature>
<dbReference type="InterPro" id="IPR036249">
    <property type="entry name" value="Thioredoxin-like_sf"/>
</dbReference>
<evidence type="ECO:0000256" key="4">
    <source>
        <dbReference type="ARBA" id="ARBA00022559"/>
    </source>
</evidence>
<dbReference type="Gene3D" id="3.40.30.10">
    <property type="entry name" value="Glutaredoxin"/>
    <property type="match status" value="1"/>
</dbReference>
<evidence type="ECO:0000256" key="6">
    <source>
        <dbReference type="ARBA" id="ARBA00023002"/>
    </source>
</evidence>
<dbReference type="NCBIfam" id="NF006960">
    <property type="entry name" value="PRK09437.1"/>
    <property type="match status" value="1"/>
</dbReference>
<dbReference type="RefSeq" id="WP_071893371.1">
    <property type="nucleotide sequence ID" value="NZ_CP018135.1"/>
</dbReference>
<organism evidence="15 16">
    <name type="scientific">Neomicrococcus aestuarii</name>
    <dbReference type="NCBI Taxonomy" id="556325"/>
    <lineage>
        <taxon>Bacteria</taxon>
        <taxon>Bacillati</taxon>
        <taxon>Actinomycetota</taxon>
        <taxon>Actinomycetes</taxon>
        <taxon>Micrococcales</taxon>
        <taxon>Micrococcaceae</taxon>
        <taxon>Neomicrococcus</taxon>
    </lineage>
</organism>
<dbReference type="InterPro" id="IPR050924">
    <property type="entry name" value="Peroxiredoxin_BCP/PrxQ"/>
</dbReference>
<evidence type="ECO:0000256" key="11">
    <source>
        <dbReference type="ARBA" id="ARBA00041373"/>
    </source>
</evidence>
<dbReference type="STRING" id="556325.BHE16_01400"/>
<keyword evidence="16" id="KW-1185">Reference proteome</keyword>
<evidence type="ECO:0000256" key="10">
    <source>
        <dbReference type="ARBA" id="ARBA00038489"/>
    </source>
</evidence>
<gene>
    <name evidence="15" type="ORF">BHE16_01400</name>
</gene>
<feature type="active site" description="Cysteine sulfenic acid (-SOH) intermediate; for peroxidase activity" evidence="13">
    <location>
        <position position="55"/>
    </location>
</feature>
<dbReference type="GO" id="GO:0005737">
    <property type="term" value="C:cytoplasm"/>
    <property type="evidence" value="ECO:0007669"/>
    <property type="project" value="TreeGrafter"/>
</dbReference>
<accession>A0A1L2ZKE3</accession>
<evidence type="ECO:0000313" key="15">
    <source>
        <dbReference type="EMBL" id="APF39895.1"/>
    </source>
</evidence>
<dbReference type="InterPro" id="IPR024706">
    <property type="entry name" value="Peroxiredoxin_AhpC-typ"/>
</dbReference>
<evidence type="ECO:0000256" key="7">
    <source>
        <dbReference type="ARBA" id="ARBA00023157"/>
    </source>
</evidence>
<evidence type="ECO:0000259" key="14">
    <source>
        <dbReference type="PROSITE" id="PS51352"/>
    </source>
</evidence>
<protein>
    <recommendedName>
        <fullName evidence="3">thioredoxin-dependent peroxiredoxin</fullName>
        <ecNumber evidence="3">1.11.1.24</ecNumber>
    </recommendedName>
    <alternativeName>
        <fullName evidence="11">Bacterioferritin comigratory protein</fullName>
    </alternativeName>
    <alternativeName>
        <fullName evidence="9">Thioredoxin peroxidase</fullName>
    </alternativeName>
</protein>
<dbReference type="GO" id="GO:0034599">
    <property type="term" value="P:cellular response to oxidative stress"/>
    <property type="evidence" value="ECO:0007669"/>
    <property type="project" value="TreeGrafter"/>
</dbReference>
<dbReference type="OrthoDB" id="9812811at2"/>
<keyword evidence="6" id="KW-0560">Oxidoreductase</keyword>
<comment type="subunit">
    <text evidence="2">Monomer.</text>
</comment>
<dbReference type="FunFam" id="3.40.30.10:FF:000007">
    <property type="entry name" value="Thioredoxin-dependent thiol peroxidase"/>
    <property type="match status" value="1"/>
</dbReference>
<comment type="similarity">
    <text evidence="10">Belongs to the peroxiredoxin family. BCP/PrxQ subfamily.</text>
</comment>
<evidence type="ECO:0000256" key="9">
    <source>
        <dbReference type="ARBA" id="ARBA00032824"/>
    </source>
</evidence>
<comment type="function">
    <text evidence="1">Thiol-specific peroxidase that catalyzes the reduction of hydrogen peroxide and organic hydroperoxides to water and alcohols, respectively. Plays a role in cell protection against oxidative stress by detoxifying peroxides and as sensor of hydrogen peroxide-mediated signaling events.</text>
</comment>
<keyword evidence="7" id="KW-1015">Disulfide bond</keyword>
<evidence type="ECO:0000256" key="8">
    <source>
        <dbReference type="ARBA" id="ARBA00023284"/>
    </source>
</evidence>
<sequence length="165" mass="18241">MTQASAAPTGHRFTVGQEAPDFQLPDHQGNTVSKQSLLGTRYVLYFYPAANTPACNQQACDFRDHVEDFGTQGLPVYGVSPDSVETLSKFAAKHELNFTVLADPEHEASVAFGTWGEKKNYGRTYEGLIRSTFVINEQGAFDLAQYNVRAKGHVEKLLRDLQNLG</sequence>
<evidence type="ECO:0000256" key="13">
    <source>
        <dbReference type="PIRSR" id="PIRSR000239-1"/>
    </source>
</evidence>
<dbReference type="EMBL" id="CP018135">
    <property type="protein sequence ID" value="APF39895.1"/>
    <property type="molecule type" value="Genomic_DNA"/>
</dbReference>
<reference evidence="15 16" key="1">
    <citation type="submission" date="2016-11" db="EMBL/GenBank/DDBJ databases">
        <title>Genome sequencing of Zhihengliuella aestuarii B18 antagonistic to Plasmodiophora brassicae.</title>
        <authorList>
            <person name="Luo Y."/>
        </authorList>
    </citation>
    <scope>NUCLEOTIDE SEQUENCE [LARGE SCALE GENOMIC DNA]</scope>
    <source>
        <strain evidence="15 16">B18</strain>
    </source>
</reference>
<evidence type="ECO:0000313" key="16">
    <source>
        <dbReference type="Proteomes" id="UP000183530"/>
    </source>
</evidence>
<dbReference type="PANTHER" id="PTHR42801">
    <property type="entry name" value="THIOREDOXIN-DEPENDENT PEROXIDE REDUCTASE"/>
    <property type="match status" value="1"/>
</dbReference>
<dbReference type="KEGG" id="nae:BHE16_01400"/>
<dbReference type="InterPro" id="IPR000866">
    <property type="entry name" value="AhpC/TSA"/>
</dbReference>
<dbReference type="CDD" id="cd03017">
    <property type="entry name" value="PRX_BCP"/>
    <property type="match status" value="1"/>
</dbReference>
<dbReference type="Pfam" id="PF00578">
    <property type="entry name" value="AhpC-TSA"/>
    <property type="match status" value="1"/>
</dbReference>
<evidence type="ECO:0000256" key="3">
    <source>
        <dbReference type="ARBA" id="ARBA00013017"/>
    </source>
</evidence>
<dbReference type="PANTHER" id="PTHR42801:SF4">
    <property type="entry name" value="AHPC_TSA FAMILY PROTEIN"/>
    <property type="match status" value="1"/>
</dbReference>